<organism evidence="1 2">
    <name type="scientific">Limulus polyphemus</name>
    <name type="common">Atlantic horseshoe crab</name>
    <dbReference type="NCBI Taxonomy" id="6850"/>
    <lineage>
        <taxon>Eukaryota</taxon>
        <taxon>Metazoa</taxon>
        <taxon>Ecdysozoa</taxon>
        <taxon>Arthropoda</taxon>
        <taxon>Chelicerata</taxon>
        <taxon>Merostomata</taxon>
        <taxon>Xiphosura</taxon>
        <taxon>Limulidae</taxon>
        <taxon>Limulus</taxon>
    </lineage>
</organism>
<evidence type="ECO:0000313" key="2">
    <source>
        <dbReference type="RefSeq" id="XP_022256224.1"/>
    </source>
</evidence>
<dbReference type="Proteomes" id="UP000694941">
    <property type="component" value="Unplaced"/>
</dbReference>
<proteinExistence type="predicted"/>
<evidence type="ECO:0000313" key="1">
    <source>
        <dbReference type="Proteomes" id="UP000694941"/>
    </source>
</evidence>
<keyword evidence="1" id="KW-1185">Reference proteome</keyword>
<dbReference type="GeneID" id="111088993"/>
<protein>
    <submittedName>
        <fullName evidence="2">Uncharacterized protein LOC111088993</fullName>
    </submittedName>
</protein>
<name>A0ABM1TK18_LIMPO</name>
<dbReference type="RefSeq" id="XP_022256224.1">
    <property type="nucleotide sequence ID" value="XM_022400516.1"/>
</dbReference>
<reference evidence="2" key="1">
    <citation type="submission" date="2025-08" db="UniProtKB">
        <authorList>
            <consortium name="RefSeq"/>
        </authorList>
    </citation>
    <scope>IDENTIFICATION</scope>
    <source>
        <tissue evidence="2">Muscle</tissue>
    </source>
</reference>
<sequence length="275" mass="32436">MKDEKKKNSYEEALIIRRQLLLEEGVVFFLSVSSYVTQKMQSLALGRELLSPKIKIVNKYAQLWKYKVLYQKSIRNLTAEEVKQREGRQSFCNSVQPKMRKLSPSVVNKFQKLLPNSTNIRLKPRLPSCLHSDVHDLELHWTCHGNSYEKSNTEDLFIQRKSPKHSPTLTQNINSDELTELKQSLEMVRKKSQYYMSQKNRLRYLEDIQKELLNWLLLNKCSEETNQDMISSVQEELIQIQDETGQIHQHLSHTKSKLLKLRSTLNKLQGYLRLF</sequence>
<accession>A0ABM1TK18</accession>
<gene>
    <name evidence="2" type="primary">LOC111088993</name>
</gene>